<dbReference type="EMBL" id="CAJOBF010004560">
    <property type="protein sequence ID" value="CAF4143826.1"/>
    <property type="molecule type" value="Genomic_DNA"/>
</dbReference>
<organism evidence="3 4">
    <name type="scientific">Rotaria magnacalcarata</name>
    <dbReference type="NCBI Taxonomy" id="392030"/>
    <lineage>
        <taxon>Eukaryota</taxon>
        <taxon>Metazoa</taxon>
        <taxon>Spiralia</taxon>
        <taxon>Gnathifera</taxon>
        <taxon>Rotifera</taxon>
        <taxon>Eurotatoria</taxon>
        <taxon>Bdelloidea</taxon>
        <taxon>Philodinida</taxon>
        <taxon>Philodinidae</taxon>
        <taxon>Rotaria</taxon>
    </lineage>
</organism>
<feature type="chain" id="PRO_5032598339" evidence="2">
    <location>
        <begin position="16"/>
        <end position="180"/>
    </location>
</feature>
<reference evidence="3" key="1">
    <citation type="submission" date="2021-02" db="EMBL/GenBank/DDBJ databases">
        <authorList>
            <person name="Nowell W R."/>
        </authorList>
    </citation>
    <scope>NUCLEOTIDE SEQUENCE</scope>
</reference>
<evidence type="ECO:0000313" key="4">
    <source>
        <dbReference type="Proteomes" id="UP000663842"/>
    </source>
</evidence>
<gene>
    <name evidence="3" type="ORF">UXM345_LOCUS24723</name>
</gene>
<feature type="region of interest" description="Disordered" evidence="1">
    <location>
        <begin position="91"/>
        <end position="116"/>
    </location>
</feature>
<accession>A0A819XL26</accession>
<evidence type="ECO:0000256" key="1">
    <source>
        <dbReference type="SAM" id="MobiDB-lite"/>
    </source>
</evidence>
<sequence length="180" mass="20597">MQVLCLIFILGMAHSWNFPSFFEQELSPNSFRGSTINNNSSLLPTFDYMNKMMAMMHQRFQRLFGSSSFSMNHIDDWLKNRKKLDAVEPVCTKTTDSPPPTTATTSMQKNRRKKFRGAQTTTCIKELIIDGKKQIYKETNVTDDKGTVIAQSKIYQTISMNTMNNTIPIDINGENDVISY</sequence>
<evidence type="ECO:0000313" key="3">
    <source>
        <dbReference type="EMBL" id="CAF4143826.1"/>
    </source>
</evidence>
<dbReference type="AlphaFoldDB" id="A0A819XL26"/>
<feature type="signal peptide" evidence="2">
    <location>
        <begin position="1"/>
        <end position="15"/>
    </location>
</feature>
<comment type="caution">
    <text evidence="3">The sequence shown here is derived from an EMBL/GenBank/DDBJ whole genome shotgun (WGS) entry which is preliminary data.</text>
</comment>
<dbReference type="Proteomes" id="UP000663842">
    <property type="component" value="Unassembled WGS sequence"/>
</dbReference>
<evidence type="ECO:0000256" key="2">
    <source>
        <dbReference type="SAM" id="SignalP"/>
    </source>
</evidence>
<proteinExistence type="predicted"/>
<keyword evidence="2" id="KW-0732">Signal</keyword>
<protein>
    <submittedName>
        <fullName evidence="3">Uncharacterized protein</fullName>
    </submittedName>
</protein>
<name>A0A819XL26_9BILA</name>